<feature type="non-terminal residue" evidence="5">
    <location>
        <position position="1"/>
    </location>
</feature>
<dbReference type="Gene3D" id="3.40.50.2300">
    <property type="match status" value="2"/>
</dbReference>
<keyword evidence="3" id="KW-0804">Transcription</keyword>
<name>X1D209_9ZZZZ</name>
<evidence type="ECO:0000256" key="2">
    <source>
        <dbReference type="ARBA" id="ARBA00023125"/>
    </source>
</evidence>
<gene>
    <name evidence="5" type="ORF">S01H4_45437</name>
</gene>
<dbReference type="CDD" id="cd06267">
    <property type="entry name" value="PBP1_LacI_sugar_binding-like"/>
    <property type="match status" value="1"/>
</dbReference>
<dbReference type="GO" id="GO:0003700">
    <property type="term" value="F:DNA-binding transcription factor activity"/>
    <property type="evidence" value="ECO:0007669"/>
    <property type="project" value="TreeGrafter"/>
</dbReference>
<proteinExistence type="predicted"/>
<dbReference type="SUPFAM" id="SSF53822">
    <property type="entry name" value="Periplasmic binding protein-like I"/>
    <property type="match status" value="1"/>
</dbReference>
<dbReference type="Pfam" id="PF13377">
    <property type="entry name" value="Peripla_BP_3"/>
    <property type="match status" value="1"/>
</dbReference>
<dbReference type="PANTHER" id="PTHR30146:SF109">
    <property type="entry name" value="HTH-TYPE TRANSCRIPTIONAL REGULATOR GALS"/>
    <property type="match status" value="1"/>
</dbReference>
<dbReference type="InterPro" id="IPR046335">
    <property type="entry name" value="LacI/GalR-like_sensor"/>
</dbReference>
<comment type="caution">
    <text evidence="5">The sequence shown here is derived from an EMBL/GenBank/DDBJ whole genome shotgun (WGS) entry which is preliminary data.</text>
</comment>
<evidence type="ECO:0000256" key="3">
    <source>
        <dbReference type="ARBA" id="ARBA00023163"/>
    </source>
</evidence>
<dbReference type="EMBL" id="BART01025296">
    <property type="protein sequence ID" value="GAG99147.1"/>
    <property type="molecule type" value="Genomic_DNA"/>
</dbReference>
<dbReference type="PANTHER" id="PTHR30146">
    <property type="entry name" value="LACI-RELATED TRANSCRIPTIONAL REPRESSOR"/>
    <property type="match status" value="1"/>
</dbReference>
<accession>X1D209</accession>
<protein>
    <recommendedName>
        <fullName evidence="4">Transcriptional regulator LacI/GalR-like sensor domain-containing protein</fullName>
    </recommendedName>
</protein>
<dbReference type="AlphaFoldDB" id="X1D209"/>
<dbReference type="GO" id="GO:0000976">
    <property type="term" value="F:transcription cis-regulatory region binding"/>
    <property type="evidence" value="ECO:0007669"/>
    <property type="project" value="TreeGrafter"/>
</dbReference>
<sequence length="282" mass="31380">RVLAGKHNKVIGVFITNAKHASEKFKIFQNTYFSPFAAATIEHANELGYNVLVSVINKNSNYKKIRELFYDRSLSGGVFVGAYNNSQEIFKLIESGYKLVIIDQEKRKDKINGNYIIVNSNNFNGACTATKHLIDYGHREIAHICGDMEKLSGVERLEGYKKAMSEAGLTIREEYVVNGDFTEEGGFNCANQLLKGKAKNHITGIFSSNDTMVIGAMKAIKEMGIRIPDDISIVGYDDIRIASYTSPSLTTIRSSILEMASVATKNLINFIENGINSPEYYT</sequence>
<reference evidence="5" key="1">
    <citation type="journal article" date="2014" name="Front. Microbiol.">
        <title>High frequency of phylogenetically diverse reductive dehalogenase-homologous genes in deep subseafloor sedimentary metagenomes.</title>
        <authorList>
            <person name="Kawai M."/>
            <person name="Futagami T."/>
            <person name="Toyoda A."/>
            <person name="Takaki Y."/>
            <person name="Nishi S."/>
            <person name="Hori S."/>
            <person name="Arai W."/>
            <person name="Tsubouchi T."/>
            <person name="Morono Y."/>
            <person name="Uchiyama I."/>
            <person name="Ito T."/>
            <person name="Fujiyama A."/>
            <person name="Inagaki F."/>
            <person name="Takami H."/>
        </authorList>
    </citation>
    <scope>NUCLEOTIDE SEQUENCE</scope>
    <source>
        <strain evidence="5">Expedition CK06-06</strain>
    </source>
</reference>
<dbReference type="InterPro" id="IPR028082">
    <property type="entry name" value="Peripla_BP_I"/>
</dbReference>
<evidence type="ECO:0000313" key="5">
    <source>
        <dbReference type="EMBL" id="GAG99147.1"/>
    </source>
</evidence>
<organism evidence="5">
    <name type="scientific">marine sediment metagenome</name>
    <dbReference type="NCBI Taxonomy" id="412755"/>
    <lineage>
        <taxon>unclassified sequences</taxon>
        <taxon>metagenomes</taxon>
        <taxon>ecological metagenomes</taxon>
    </lineage>
</organism>
<feature type="non-terminal residue" evidence="5">
    <location>
        <position position="282"/>
    </location>
</feature>
<keyword evidence="2" id="KW-0238">DNA-binding</keyword>
<feature type="domain" description="Transcriptional regulator LacI/GalR-like sensor" evidence="4">
    <location>
        <begin position="131"/>
        <end position="276"/>
    </location>
</feature>
<evidence type="ECO:0000256" key="1">
    <source>
        <dbReference type="ARBA" id="ARBA00023015"/>
    </source>
</evidence>
<evidence type="ECO:0000259" key="4">
    <source>
        <dbReference type="Pfam" id="PF13377"/>
    </source>
</evidence>
<keyword evidence="1" id="KW-0805">Transcription regulation</keyword>